<protein>
    <submittedName>
        <fullName evidence="1">Uncharacterized protein</fullName>
    </submittedName>
</protein>
<accession>A0A1B1C3E0</accession>
<sequence>MSYTKQQLDNLKASYARGVLKVREGDTWVEYASLSQMHLAILNIERELGTSKVPSGTRRLRVKRARFYGVGR</sequence>
<organism evidence="1">
    <name type="scientific">Vibrio crassostreae 9CS106</name>
    <dbReference type="NCBI Taxonomy" id="1191300"/>
    <lineage>
        <taxon>Bacteria</taxon>
        <taxon>Pseudomonadati</taxon>
        <taxon>Pseudomonadota</taxon>
        <taxon>Gammaproteobacteria</taxon>
        <taxon>Vibrionales</taxon>
        <taxon>Vibrionaceae</taxon>
        <taxon>Vibrio</taxon>
    </lineage>
</organism>
<reference evidence="1" key="2">
    <citation type="submission" date="2016-06" db="EMBL/GenBank/DDBJ databases">
        <title>Adaptive Radiation by Waves of Gene Transfer Leads to Fine-Scale Resource Partitioning in Marine Microbes.</title>
        <authorList>
            <person name="Hehemann J.-H."/>
            <person name="Arevalo P."/>
            <person name="Datta M.S."/>
            <person name="Yu X."/>
            <person name="Corzett C."/>
            <person name="Henschel A."/>
            <person name="Preheim S.P."/>
            <person name="Timberlake S."/>
            <person name="Alm E.J."/>
            <person name="Polz M.F."/>
        </authorList>
    </citation>
    <scope>NUCLEOTIDE SEQUENCE</scope>
    <source>
        <strain evidence="1">9CS106</strain>
    </source>
</reference>
<evidence type="ECO:0000313" key="1">
    <source>
        <dbReference type="EMBL" id="ANP79302.1"/>
    </source>
</evidence>
<gene>
    <name evidence="1" type="ORF">A134_23090</name>
</gene>
<reference evidence="1" key="1">
    <citation type="journal article" date="2012" name="Science">
        <title>Ecological populations of bacteria act as socially cohesive units of antibiotic production and resistance.</title>
        <authorList>
            <person name="Cordero O.X."/>
            <person name="Wildschutte H."/>
            <person name="Kirkup B."/>
            <person name="Proehl S."/>
            <person name="Ngo L."/>
            <person name="Hussain F."/>
            <person name="Le Roux F."/>
            <person name="Mincer T."/>
            <person name="Polz M.F."/>
        </authorList>
    </citation>
    <scope>NUCLEOTIDE SEQUENCE</scope>
    <source>
        <strain evidence="1">9CS106</strain>
    </source>
</reference>
<proteinExistence type="predicted"/>
<name>A0A1B1C3E0_9VIBR</name>
<dbReference type="AlphaFoldDB" id="A0A1B1C3E0"/>
<dbReference type="EMBL" id="CP016231">
    <property type="protein sequence ID" value="ANP79302.1"/>
    <property type="molecule type" value="Genomic_DNA"/>
</dbReference>
<dbReference type="NCBIfam" id="NF047331">
    <property type="entry name" value="phage_HTJ"/>
    <property type="match status" value="1"/>
</dbReference>